<reference evidence="5 6" key="1">
    <citation type="submission" date="2020-08" db="EMBL/GenBank/DDBJ databases">
        <authorList>
            <person name="Liu C."/>
            <person name="Sun Q."/>
        </authorList>
    </citation>
    <scope>NUCLEOTIDE SEQUENCE [LARGE SCALE GENOMIC DNA]</scope>
    <source>
        <strain evidence="5 6">NSJ-38</strain>
    </source>
</reference>
<dbReference type="SMART" id="SM00287">
    <property type="entry name" value="SH3b"/>
    <property type="match status" value="1"/>
</dbReference>
<keyword evidence="6" id="KW-1185">Reference proteome</keyword>
<dbReference type="GO" id="GO:0030288">
    <property type="term" value="C:outer membrane-bounded periplasmic space"/>
    <property type="evidence" value="ECO:0007669"/>
    <property type="project" value="TreeGrafter"/>
</dbReference>
<evidence type="ECO:0000313" key="6">
    <source>
        <dbReference type="Proteomes" id="UP000515823"/>
    </source>
</evidence>
<dbReference type="AlphaFoldDB" id="A0A7G9G8E4"/>
<name>A0A7G9G8E4_9FIRM</name>
<keyword evidence="2" id="KW-0961">Cell wall biogenesis/degradation</keyword>
<dbReference type="EMBL" id="CP060634">
    <property type="protein sequence ID" value="QNM07076.1"/>
    <property type="molecule type" value="Genomic_DNA"/>
</dbReference>
<feature type="compositionally biased region" description="Polar residues" evidence="3">
    <location>
        <begin position="39"/>
        <end position="52"/>
    </location>
</feature>
<evidence type="ECO:0000259" key="4">
    <source>
        <dbReference type="PROSITE" id="PS51781"/>
    </source>
</evidence>
<evidence type="ECO:0000313" key="5">
    <source>
        <dbReference type="EMBL" id="QNM07076.1"/>
    </source>
</evidence>
<dbReference type="GO" id="GO:0008745">
    <property type="term" value="F:N-acetylmuramoyl-L-alanine amidase activity"/>
    <property type="evidence" value="ECO:0007669"/>
    <property type="project" value="InterPro"/>
</dbReference>
<accession>A0A7G9G8E4</accession>
<proteinExistence type="predicted"/>
<dbReference type="PROSITE" id="PS51781">
    <property type="entry name" value="SH3B"/>
    <property type="match status" value="1"/>
</dbReference>
<dbReference type="PANTHER" id="PTHR30404:SF0">
    <property type="entry name" value="N-ACETYLMURAMOYL-L-ALANINE AMIDASE AMIC"/>
    <property type="match status" value="1"/>
</dbReference>
<dbReference type="SUPFAM" id="SSF53187">
    <property type="entry name" value="Zn-dependent exopeptidases"/>
    <property type="match status" value="1"/>
</dbReference>
<sequence length="377" mass="39297">MENGRGRKKRALTGVLAVCLFLALVLAGCGNRKPAAGTTAEQSGDTVSTASPSKEEPSTMAPATTAATTTAAATTAAETETLAFTDVDETVYATDTVNIRKDASAGSEVVGKLRAGQSVRRTGYNEKWSQVEYGGQICFVSSEYLTAEEPAAVPPAQGQAGTGIYHGGSGPLVCIDPGHQAVGNNEKEPVGPGASEMKKKVSYGTAGAASGLDESELNLQVSLQLRDELLSRGYQVLMVRETNDVDISNAERAAIANEAAAEAFVRIHANGSENTGKTGAMTICPTPENPYCSEIYSASRSLSDCILDSMTASTGSGNNGVWETDTMSGINWCQVPVTIVEMGYMSNPDEDLAMASASYQAKIVNGIANGIDVYFGR</sequence>
<dbReference type="Pfam" id="PF08239">
    <property type="entry name" value="SH3_3"/>
    <property type="match status" value="1"/>
</dbReference>
<keyword evidence="1" id="KW-0378">Hydrolase</keyword>
<dbReference type="PROSITE" id="PS51257">
    <property type="entry name" value="PROKAR_LIPOPROTEIN"/>
    <property type="match status" value="1"/>
</dbReference>
<evidence type="ECO:0000256" key="1">
    <source>
        <dbReference type="ARBA" id="ARBA00022801"/>
    </source>
</evidence>
<dbReference type="PANTHER" id="PTHR30404">
    <property type="entry name" value="N-ACETYLMURAMOYL-L-ALANINE AMIDASE"/>
    <property type="match status" value="1"/>
</dbReference>
<dbReference type="Pfam" id="PF01520">
    <property type="entry name" value="Amidase_3"/>
    <property type="match status" value="1"/>
</dbReference>
<dbReference type="GO" id="GO:0071555">
    <property type="term" value="P:cell wall organization"/>
    <property type="evidence" value="ECO:0007669"/>
    <property type="project" value="UniProtKB-KW"/>
</dbReference>
<dbReference type="GO" id="GO:0009253">
    <property type="term" value="P:peptidoglycan catabolic process"/>
    <property type="evidence" value="ECO:0007669"/>
    <property type="project" value="InterPro"/>
</dbReference>
<dbReference type="Gene3D" id="2.30.30.40">
    <property type="entry name" value="SH3 Domains"/>
    <property type="match status" value="1"/>
</dbReference>
<dbReference type="CDD" id="cd02696">
    <property type="entry name" value="MurNAc-LAA"/>
    <property type="match status" value="1"/>
</dbReference>
<feature type="domain" description="SH3b" evidence="4">
    <location>
        <begin position="86"/>
        <end position="149"/>
    </location>
</feature>
<protein>
    <submittedName>
        <fullName evidence="5">N-acetylmuramoyl-L-alanine amidase</fullName>
    </submittedName>
</protein>
<evidence type="ECO:0000256" key="2">
    <source>
        <dbReference type="ARBA" id="ARBA00023316"/>
    </source>
</evidence>
<dbReference type="Gene3D" id="3.40.630.40">
    <property type="entry name" value="Zn-dependent exopeptidases"/>
    <property type="match status" value="1"/>
</dbReference>
<dbReference type="KEGG" id="qdo:H9Q78_13175"/>
<dbReference type="InterPro" id="IPR002508">
    <property type="entry name" value="MurNAc-LAA_cat"/>
</dbReference>
<dbReference type="Proteomes" id="UP000515823">
    <property type="component" value="Chromosome"/>
</dbReference>
<gene>
    <name evidence="5" type="ORF">H9Q78_13175</name>
</gene>
<organism evidence="5 6">
    <name type="scientific">Qiania dongpingensis</name>
    <dbReference type="NCBI Taxonomy" id="2763669"/>
    <lineage>
        <taxon>Bacteria</taxon>
        <taxon>Bacillati</taxon>
        <taxon>Bacillota</taxon>
        <taxon>Clostridia</taxon>
        <taxon>Lachnospirales</taxon>
        <taxon>Lachnospiraceae</taxon>
        <taxon>Qiania</taxon>
    </lineage>
</organism>
<dbReference type="SMART" id="SM00646">
    <property type="entry name" value="Ami_3"/>
    <property type="match status" value="1"/>
</dbReference>
<dbReference type="InterPro" id="IPR050695">
    <property type="entry name" value="N-acetylmuramoyl_amidase_3"/>
</dbReference>
<dbReference type="InterPro" id="IPR003646">
    <property type="entry name" value="SH3-like_bac-type"/>
</dbReference>
<feature type="region of interest" description="Disordered" evidence="3">
    <location>
        <begin position="33"/>
        <end position="65"/>
    </location>
</feature>
<evidence type="ECO:0000256" key="3">
    <source>
        <dbReference type="SAM" id="MobiDB-lite"/>
    </source>
</evidence>